<reference evidence="2 3" key="1">
    <citation type="submission" date="2019-02" db="EMBL/GenBank/DDBJ databases">
        <title>The draft genome of Kosakonia quasisacchari strain WCHKQ120001.</title>
        <authorList>
            <person name="Wang C."/>
            <person name="Feng Y."/>
            <person name="Zong Z."/>
        </authorList>
    </citation>
    <scope>NUCLEOTIDE SEQUENCE [LARGE SCALE GENOMIC DNA]</scope>
    <source>
        <strain evidence="2 3">WCHKQ120001</strain>
    </source>
</reference>
<accession>A0A4R0GW17</accession>
<dbReference type="Proteomes" id="UP000291793">
    <property type="component" value="Unassembled WGS sequence"/>
</dbReference>
<protein>
    <submittedName>
        <fullName evidence="2">Uncharacterized protein</fullName>
    </submittedName>
</protein>
<comment type="caution">
    <text evidence="2">The sequence shown here is derived from an EMBL/GenBank/DDBJ whole genome shotgun (WGS) entry which is preliminary data.</text>
</comment>
<evidence type="ECO:0000313" key="2">
    <source>
        <dbReference type="EMBL" id="TCC00904.1"/>
    </source>
</evidence>
<feature type="compositionally biased region" description="Basic and acidic residues" evidence="1">
    <location>
        <begin position="17"/>
        <end position="31"/>
    </location>
</feature>
<sequence length="66" mass="7354">MKINPLTPAIINTPVENRQDPGIEKRDRRDIPTGSLYTGPQNNNDDRAVRPDARSLVFTPDPRGEG</sequence>
<keyword evidence="3" id="KW-1185">Reference proteome</keyword>
<proteinExistence type="predicted"/>
<dbReference type="EMBL" id="SJOP01000021">
    <property type="protein sequence ID" value="TCC00904.1"/>
    <property type="molecule type" value="Genomic_DNA"/>
</dbReference>
<feature type="non-terminal residue" evidence="2">
    <location>
        <position position="66"/>
    </location>
</feature>
<gene>
    <name evidence="2" type="ORF">E0L21_19945</name>
</gene>
<dbReference type="AlphaFoldDB" id="A0A4R0GW17"/>
<name>A0A4R0GW17_9ENTR</name>
<evidence type="ECO:0000256" key="1">
    <source>
        <dbReference type="SAM" id="MobiDB-lite"/>
    </source>
</evidence>
<feature type="compositionally biased region" description="Basic and acidic residues" evidence="1">
    <location>
        <begin position="44"/>
        <end position="53"/>
    </location>
</feature>
<organism evidence="2 3">
    <name type="scientific">Kosakonia quasisacchari</name>
    <dbReference type="NCBI Taxonomy" id="2529380"/>
    <lineage>
        <taxon>Bacteria</taxon>
        <taxon>Pseudomonadati</taxon>
        <taxon>Pseudomonadota</taxon>
        <taxon>Gammaproteobacteria</taxon>
        <taxon>Enterobacterales</taxon>
        <taxon>Enterobacteriaceae</taxon>
        <taxon>Kosakonia</taxon>
    </lineage>
</organism>
<dbReference type="OrthoDB" id="9864511at2"/>
<dbReference type="RefSeq" id="WP_131412551.1">
    <property type="nucleotide sequence ID" value="NZ_SJOP01000021.1"/>
</dbReference>
<evidence type="ECO:0000313" key="3">
    <source>
        <dbReference type="Proteomes" id="UP000291793"/>
    </source>
</evidence>
<feature type="region of interest" description="Disordered" evidence="1">
    <location>
        <begin position="1"/>
        <end position="66"/>
    </location>
</feature>